<dbReference type="RefSeq" id="WP_193179131.1">
    <property type="nucleotide sequence ID" value="NZ_JACVXA010000004.1"/>
</dbReference>
<evidence type="ECO:0008006" key="4">
    <source>
        <dbReference type="Google" id="ProtNLM"/>
    </source>
</evidence>
<proteinExistence type="predicted"/>
<comment type="caution">
    <text evidence="2">The sequence shown here is derived from an EMBL/GenBank/DDBJ whole genome shotgun (WGS) entry which is preliminary data.</text>
</comment>
<reference evidence="2" key="1">
    <citation type="submission" date="2020-09" db="EMBL/GenBank/DDBJ databases">
        <title>A novel bacterium of genus Mangrovicoccus, isolated from South China Sea.</title>
        <authorList>
            <person name="Huang H."/>
            <person name="Mo K."/>
            <person name="Hu Y."/>
        </authorList>
    </citation>
    <scope>NUCLEOTIDE SEQUENCE</scope>
    <source>
        <strain evidence="2">HB182678</strain>
    </source>
</reference>
<keyword evidence="1" id="KW-0732">Signal</keyword>
<organism evidence="2 3">
    <name type="scientific">Mangrovicoccus algicola</name>
    <dbReference type="NCBI Taxonomy" id="2771008"/>
    <lineage>
        <taxon>Bacteria</taxon>
        <taxon>Pseudomonadati</taxon>
        <taxon>Pseudomonadota</taxon>
        <taxon>Alphaproteobacteria</taxon>
        <taxon>Rhodobacterales</taxon>
        <taxon>Paracoccaceae</taxon>
        <taxon>Mangrovicoccus</taxon>
    </lineage>
</organism>
<evidence type="ECO:0000313" key="3">
    <source>
        <dbReference type="Proteomes" id="UP000609121"/>
    </source>
</evidence>
<keyword evidence="3" id="KW-1185">Reference proteome</keyword>
<feature type="chain" id="PRO_5035235555" description="VPLPA-CTERM sorting domain-containing protein" evidence="1">
    <location>
        <begin position="26"/>
        <end position="232"/>
    </location>
</feature>
<evidence type="ECO:0000256" key="1">
    <source>
        <dbReference type="SAM" id="SignalP"/>
    </source>
</evidence>
<dbReference type="EMBL" id="JACVXA010000004">
    <property type="protein sequence ID" value="MBE3636946.1"/>
    <property type="molecule type" value="Genomic_DNA"/>
</dbReference>
<feature type="signal peptide" evidence="1">
    <location>
        <begin position="1"/>
        <end position="25"/>
    </location>
</feature>
<evidence type="ECO:0000313" key="2">
    <source>
        <dbReference type="EMBL" id="MBE3636946.1"/>
    </source>
</evidence>
<dbReference type="AlphaFoldDB" id="A0A8J7CIV0"/>
<sequence length="232" mass="23679">MRASPILLAGCLAAAPAILSTEARAGVVDGSGFSAYSELIGLNELLPGLPVSVGVTNGGTVNYPNSGEVFDLGMAYTILDVDVAGLLTTDIVLGVLGVDWISADTFELVFDITPAITVDLPFPAADLNIPLSAGFDGTADWLIGGLDLQGGEVITGVSQIAGIDTGNTISWTDNSISIVSDNLLGIDLVGQRQTFQLTSAPVAPIPLPASAWLLMSGAGLMGALRLARRGRG</sequence>
<dbReference type="Proteomes" id="UP000609121">
    <property type="component" value="Unassembled WGS sequence"/>
</dbReference>
<accession>A0A8J7CIV0</accession>
<gene>
    <name evidence="2" type="ORF">ICN82_01855</name>
</gene>
<name>A0A8J7CIV0_9RHOB</name>
<protein>
    <recommendedName>
        <fullName evidence="4">VPLPA-CTERM sorting domain-containing protein</fullName>
    </recommendedName>
</protein>